<name>D0GP69_9FUSO</name>
<feature type="transmembrane region" description="Helical" evidence="9">
    <location>
        <begin position="288"/>
        <end position="308"/>
    </location>
</feature>
<feature type="transmembrane region" description="Helical" evidence="9">
    <location>
        <begin position="181"/>
        <end position="201"/>
    </location>
</feature>
<gene>
    <name evidence="11" type="ORF">HMPREF0554_0721</name>
</gene>
<keyword evidence="5 9" id="KW-0812">Transmembrane</keyword>
<organism evidence="11 12">
    <name type="scientific">Pseudoleptotrichia goodfellowii F0264</name>
    <dbReference type="NCBI Taxonomy" id="596323"/>
    <lineage>
        <taxon>Bacteria</taxon>
        <taxon>Fusobacteriati</taxon>
        <taxon>Fusobacteriota</taxon>
        <taxon>Fusobacteriia</taxon>
        <taxon>Fusobacteriales</taxon>
        <taxon>Leptotrichiaceae</taxon>
        <taxon>Pseudoleptotrichia</taxon>
    </lineage>
</organism>
<evidence type="ECO:0000313" key="11">
    <source>
        <dbReference type="EMBL" id="EEY34112.1"/>
    </source>
</evidence>
<evidence type="ECO:0000256" key="7">
    <source>
        <dbReference type="ARBA" id="ARBA00023136"/>
    </source>
</evidence>
<dbReference type="GO" id="GO:0009401">
    <property type="term" value="P:phosphoenolpyruvate-dependent sugar phosphotransferase system"/>
    <property type="evidence" value="ECO:0007669"/>
    <property type="project" value="InterPro"/>
</dbReference>
<keyword evidence="6 9" id="KW-1133">Transmembrane helix</keyword>
<dbReference type="GO" id="GO:0008982">
    <property type="term" value="F:protein-N(PI)-phosphohistidine-sugar phosphotransferase activity"/>
    <property type="evidence" value="ECO:0007669"/>
    <property type="project" value="UniProtKB-UniRule"/>
</dbReference>
<evidence type="ECO:0000256" key="6">
    <source>
        <dbReference type="ARBA" id="ARBA00022989"/>
    </source>
</evidence>
<reference evidence="11 12" key="1">
    <citation type="submission" date="2009-10" db="EMBL/GenBank/DDBJ databases">
        <authorList>
            <person name="Harkins D.M."/>
            <person name="Madupu R."/>
            <person name="Durkin A.S."/>
            <person name="Torralba M."/>
            <person name="Methe B."/>
            <person name="Sutton G.G."/>
            <person name="Strausberg R.L."/>
            <person name="Nelson K.E."/>
        </authorList>
    </citation>
    <scope>NUCLEOTIDE SEQUENCE [LARGE SCALE GENOMIC DNA]</scope>
    <source>
        <strain evidence="11 12">F0264</strain>
    </source>
</reference>
<proteinExistence type="predicted"/>
<keyword evidence="12" id="KW-1185">Reference proteome</keyword>
<keyword evidence="7 8" id="KW-0472">Membrane</keyword>
<dbReference type="InterPro" id="IPR051088">
    <property type="entry name" value="PTS_Sugar-EIIC/EIIB"/>
</dbReference>
<feature type="transmembrane region" description="Helical" evidence="9">
    <location>
        <begin position="383"/>
        <end position="414"/>
    </location>
</feature>
<dbReference type="eggNOG" id="COG1455">
    <property type="taxonomic scope" value="Bacteria"/>
</dbReference>
<dbReference type="PANTHER" id="PTHR33989:SF11">
    <property type="entry name" value="LICHENAN PERMEASE IIC COMPONENT"/>
    <property type="match status" value="1"/>
</dbReference>
<feature type="transmembrane region" description="Helical" evidence="9">
    <location>
        <begin position="347"/>
        <end position="371"/>
    </location>
</feature>
<evidence type="ECO:0000256" key="8">
    <source>
        <dbReference type="PIRNR" id="PIRNR006351"/>
    </source>
</evidence>
<feature type="transmembrane region" description="Helical" evidence="9">
    <location>
        <begin position="29"/>
        <end position="51"/>
    </location>
</feature>
<keyword evidence="4 8" id="KW-0762">Sugar transport</keyword>
<dbReference type="PANTHER" id="PTHR33989">
    <property type="match status" value="1"/>
</dbReference>
<feature type="transmembrane region" description="Helical" evidence="9">
    <location>
        <begin position="71"/>
        <end position="93"/>
    </location>
</feature>
<dbReference type="EMBL" id="ADAD01000182">
    <property type="protein sequence ID" value="EEY34112.1"/>
    <property type="molecule type" value="Genomic_DNA"/>
</dbReference>
<dbReference type="PIRSF" id="PIRSF006351">
    <property type="entry name" value="PTS_EIIC-Cellobiose"/>
    <property type="match status" value="1"/>
</dbReference>
<comment type="caution">
    <text evidence="11">The sequence shown here is derived from an EMBL/GenBank/DDBJ whole genome shotgun (WGS) entry which is preliminary data.</text>
</comment>
<feature type="transmembrane region" description="Helical" evidence="9">
    <location>
        <begin position="138"/>
        <end position="160"/>
    </location>
</feature>
<dbReference type="Pfam" id="PF02378">
    <property type="entry name" value="PTS_EIIC"/>
    <property type="match status" value="1"/>
</dbReference>
<dbReference type="NCBIfam" id="TIGR00410">
    <property type="entry name" value="lacE"/>
    <property type="match status" value="1"/>
</dbReference>
<evidence type="ECO:0000256" key="4">
    <source>
        <dbReference type="ARBA" id="ARBA00022597"/>
    </source>
</evidence>
<evidence type="ECO:0000256" key="5">
    <source>
        <dbReference type="ARBA" id="ARBA00022692"/>
    </source>
</evidence>
<dbReference type="Proteomes" id="UP000004226">
    <property type="component" value="Unassembled WGS sequence"/>
</dbReference>
<comment type="function">
    <text evidence="8">The phosphoenolpyruvate-dependent sugar phosphotransferase system (PTS), a major carbohydrate active -transport system, catalyzes the phosphorylation of incoming sugar substrates concomitant with their translocation across the cell membrane.</text>
</comment>
<evidence type="ECO:0000256" key="9">
    <source>
        <dbReference type="SAM" id="Phobius"/>
    </source>
</evidence>
<sequence>MFEKLEKVLGPVAVKLSSNKVLTAIRDGFLVGTPLLIVASIFLVVGNFPVPGYSEFIAQFFGEGWENYLDAIINATFGVVALIGVIGIGYYYGKAKGIEGIAGAAAALVAFLILSPQSHPLYVNADGKTFGGFAFRNLGTAGLFVAMITALVSVTIFAAIKNKGWTIKLPEGVPPAVSNSFAALIPSMFVMIFFFIIRLIFNFTEYKYAHDFVYKILQTPLMGFGRSIIFEPVYQFLSTLFWFFGINGPAVTNTVFGPIHLALTTENLAAFTAHQPLPNIFTGPFGDFFGNFGGGGSTLSLVLLMIFAGKSERMKKLGKLSIVPGIFGINEMVIFGLPVVLNPIILIPFLLVPLVNIGLSTAATLVGLIPYTTGASLPWTTPLFFSGWLSTGSIIAGLFQILLVAIGCVIYYPFFRVLDEQYLKDETKPVEENNDDLDDISLDDISFD</sequence>
<dbReference type="InterPro" id="IPR003352">
    <property type="entry name" value="PTS_EIIC"/>
</dbReference>
<dbReference type="GO" id="GO:0005886">
    <property type="term" value="C:plasma membrane"/>
    <property type="evidence" value="ECO:0007669"/>
    <property type="project" value="UniProtKB-SubCell"/>
</dbReference>
<keyword evidence="2 8" id="KW-0813">Transport</keyword>
<evidence type="ECO:0000256" key="2">
    <source>
        <dbReference type="ARBA" id="ARBA00022448"/>
    </source>
</evidence>
<dbReference type="AlphaFoldDB" id="D0GP69"/>
<comment type="subcellular location">
    <subcellularLocation>
        <location evidence="1">Cell membrane</location>
        <topology evidence="1">Multi-pass membrane protein</topology>
    </subcellularLocation>
</comment>
<protein>
    <recommendedName>
        <fullName evidence="8">Permease IIC component</fullName>
    </recommendedName>
</protein>
<evidence type="ECO:0000259" key="10">
    <source>
        <dbReference type="PROSITE" id="PS51105"/>
    </source>
</evidence>
<dbReference type="InterPro" id="IPR004796">
    <property type="entry name" value="PTS_IIC_cello"/>
</dbReference>
<evidence type="ECO:0000313" key="12">
    <source>
        <dbReference type="Proteomes" id="UP000004226"/>
    </source>
</evidence>
<dbReference type="InterPro" id="IPR004501">
    <property type="entry name" value="PTS_EIIC_3"/>
</dbReference>
<feature type="transmembrane region" description="Helical" evidence="9">
    <location>
        <begin position="320"/>
        <end position="341"/>
    </location>
</feature>
<dbReference type="PROSITE" id="PS51105">
    <property type="entry name" value="PTS_EIIC_TYPE_3"/>
    <property type="match status" value="1"/>
</dbReference>
<evidence type="ECO:0000256" key="1">
    <source>
        <dbReference type="ARBA" id="ARBA00004651"/>
    </source>
</evidence>
<dbReference type="GO" id="GO:1901264">
    <property type="term" value="P:carbohydrate derivative transport"/>
    <property type="evidence" value="ECO:0007669"/>
    <property type="project" value="TreeGrafter"/>
</dbReference>
<dbReference type="RefSeq" id="WP_006808271.1">
    <property type="nucleotide sequence ID" value="NZ_ADAD01000182.1"/>
</dbReference>
<feature type="domain" description="PTS EIIC type-3" evidence="10">
    <location>
        <begin position="5"/>
        <end position="414"/>
    </location>
</feature>
<accession>D0GP69</accession>
<evidence type="ECO:0000256" key="3">
    <source>
        <dbReference type="ARBA" id="ARBA00022475"/>
    </source>
</evidence>
<keyword evidence="3 8" id="KW-1003">Cell membrane</keyword>
<feature type="transmembrane region" description="Helical" evidence="9">
    <location>
        <begin position="100"/>
        <end position="118"/>
    </location>
</feature>